<dbReference type="Pfam" id="PF19581">
    <property type="entry name" value="Glyoxalase_7"/>
    <property type="match status" value="1"/>
</dbReference>
<comment type="caution">
    <text evidence="6">The sequence shown here is derived from an EMBL/GenBank/DDBJ whole genome shotgun (WGS) entry which is preliminary data.</text>
</comment>
<dbReference type="AlphaFoldDB" id="A0AA90NC48"/>
<feature type="domain" description="VOC" evidence="5">
    <location>
        <begin position="6"/>
        <end position="121"/>
    </location>
</feature>
<evidence type="ECO:0000313" key="6">
    <source>
        <dbReference type="EMBL" id="MDP0399093.1"/>
    </source>
</evidence>
<protein>
    <recommendedName>
        <fullName evidence="2">Bleomycin resistance protein</fullName>
    </recommendedName>
</protein>
<name>A0AA90NC48_9ACTN</name>
<dbReference type="InterPro" id="IPR037523">
    <property type="entry name" value="VOC_core"/>
</dbReference>
<reference evidence="6" key="1">
    <citation type="submission" date="2023-08" db="EMBL/GenBank/DDBJ databases">
        <title>The draft genome of Tsukamurella strandjordii strain 050030.</title>
        <authorList>
            <person name="Zhao F."/>
            <person name="Feng Y."/>
            <person name="Zong Z."/>
        </authorList>
    </citation>
    <scope>NUCLEOTIDE SEQUENCE</scope>
    <source>
        <strain evidence="6">050030</strain>
    </source>
</reference>
<comment type="similarity">
    <text evidence="1">Belongs to the bleomycin resistance protein family.</text>
</comment>
<organism evidence="6 7">
    <name type="scientific">Tsukamurella strandjordii</name>
    <dbReference type="NCBI Taxonomy" id="147577"/>
    <lineage>
        <taxon>Bacteria</taxon>
        <taxon>Bacillati</taxon>
        <taxon>Actinomycetota</taxon>
        <taxon>Actinomycetes</taxon>
        <taxon>Mycobacteriales</taxon>
        <taxon>Tsukamurellaceae</taxon>
        <taxon>Tsukamurella</taxon>
    </lineage>
</organism>
<evidence type="ECO:0000256" key="1">
    <source>
        <dbReference type="ARBA" id="ARBA00011051"/>
    </source>
</evidence>
<gene>
    <name evidence="6" type="ORF">Q7X28_14270</name>
</gene>
<dbReference type="Proteomes" id="UP001178281">
    <property type="component" value="Unassembled WGS sequence"/>
</dbReference>
<dbReference type="SUPFAM" id="SSF54593">
    <property type="entry name" value="Glyoxalase/Bleomycin resistance protein/Dihydroxybiphenyl dioxygenase"/>
    <property type="match status" value="1"/>
</dbReference>
<dbReference type="PROSITE" id="PS51819">
    <property type="entry name" value="VOC"/>
    <property type="match status" value="1"/>
</dbReference>
<sequence length="122" mass="13510">MTEFGGPAIPVLRMFERDQALAFYTGYLGFTVEWEHRFEPELPAYVEVRRGDVVLHLSEHFGDGSPNSVAWIPIRDVAAFHAELAAHRHPRSRPGLDPDGPGGPTVTVTDPSGNQLRFAQAM</sequence>
<dbReference type="InterPro" id="IPR000335">
    <property type="entry name" value="Bleomycin-R"/>
</dbReference>
<dbReference type="EMBL" id="JAUTIX010000005">
    <property type="protein sequence ID" value="MDP0399093.1"/>
    <property type="molecule type" value="Genomic_DNA"/>
</dbReference>
<feature type="compositionally biased region" description="Low complexity" evidence="4">
    <location>
        <begin position="93"/>
        <end position="113"/>
    </location>
</feature>
<evidence type="ECO:0000313" key="7">
    <source>
        <dbReference type="Proteomes" id="UP001178281"/>
    </source>
</evidence>
<keyword evidence="7" id="KW-1185">Reference proteome</keyword>
<accession>A0AA90NC48</accession>
<dbReference type="Gene3D" id="3.10.180.10">
    <property type="entry name" value="2,3-Dihydroxybiphenyl 1,2-Dioxygenase, domain 1"/>
    <property type="match status" value="1"/>
</dbReference>
<proteinExistence type="inferred from homology"/>
<keyword evidence="3" id="KW-0046">Antibiotic resistance</keyword>
<dbReference type="RefSeq" id="WP_305111811.1">
    <property type="nucleotide sequence ID" value="NZ_BAAAII010000002.1"/>
</dbReference>
<evidence type="ECO:0000259" key="5">
    <source>
        <dbReference type="PROSITE" id="PS51819"/>
    </source>
</evidence>
<evidence type="ECO:0000256" key="3">
    <source>
        <dbReference type="ARBA" id="ARBA00023251"/>
    </source>
</evidence>
<feature type="region of interest" description="Disordered" evidence="4">
    <location>
        <begin position="86"/>
        <end position="114"/>
    </location>
</feature>
<evidence type="ECO:0000256" key="4">
    <source>
        <dbReference type="SAM" id="MobiDB-lite"/>
    </source>
</evidence>
<dbReference type="GO" id="GO:0046677">
    <property type="term" value="P:response to antibiotic"/>
    <property type="evidence" value="ECO:0007669"/>
    <property type="project" value="UniProtKB-KW"/>
</dbReference>
<evidence type="ECO:0000256" key="2">
    <source>
        <dbReference type="ARBA" id="ARBA00021572"/>
    </source>
</evidence>
<dbReference type="InterPro" id="IPR029068">
    <property type="entry name" value="Glyas_Bleomycin-R_OHBP_Dase"/>
</dbReference>